<name>A0ABT7BJV9_9CYAN</name>
<evidence type="ECO:0000313" key="2">
    <source>
        <dbReference type="EMBL" id="MDJ1179470.1"/>
    </source>
</evidence>
<dbReference type="Gene3D" id="3.40.50.2000">
    <property type="entry name" value="Glycogen Phosphorylase B"/>
    <property type="match status" value="1"/>
</dbReference>
<proteinExistence type="predicted"/>
<dbReference type="InterPro" id="IPR001296">
    <property type="entry name" value="Glyco_trans_1"/>
</dbReference>
<gene>
    <name evidence="2" type="ORF">PJF56_11405</name>
</gene>
<reference evidence="2 3" key="1">
    <citation type="submission" date="2023-01" db="EMBL/GenBank/DDBJ databases">
        <title>Novel diversity within Roseofilum (Cyanobacteria; Desertifilaceae) from marine benthic mats with descriptions of four novel species.</title>
        <authorList>
            <person name="Wang Y."/>
            <person name="Berthold D.E."/>
            <person name="Hu J."/>
            <person name="Lefler F.W."/>
            <person name="Laughinghouse H.D. IV."/>
        </authorList>
    </citation>
    <scope>NUCLEOTIDE SEQUENCE [LARGE SCALE GENOMIC DNA]</scope>
    <source>
        <strain evidence="2 3">BLCC-M91</strain>
    </source>
</reference>
<sequence length="89" mass="10031">MTTHLNFTPVAYWLKRLKGIPYWTIAHGVEAWNIDRPRIENAIQSLDLSAHVTLTGFIPDEELCDHYNLCDVFAMPSKGDGMSSPMALP</sequence>
<dbReference type="Proteomes" id="UP001231370">
    <property type="component" value="Unassembled WGS sequence"/>
</dbReference>
<organism evidence="2 3">
    <name type="scientific">Roseofilum halophilum BLCC-M91</name>
    <dbReference type="NCBI Taxonomy" id="3022259"/>
    <lineage>
        <taxon>Bacteria</taxon>
        <taxon>Bacillati</taxon>
        <taxon>Cyanobacteriota</taxon>
        <taxon>Cyanophyceae</taxon>
        <taxon>Desertifilales</taxon>
        <taxon>Desertifilaceae</taxon>
        <taxon>Roseofilum</taxon>
        <taxon>Roseofilum halophilum</taxon>
    </lineage>
</organism>
<comment type="caution">
    <text evidence="2">The sequence shown here is derived from an EMBL/GenBank/DDBJ whole genome shotgun (WGS) entry which is preliminary data.</text>
</comment>
<dbReference type="EMBL" id="JAQPOK010000086">
    <property type="protein sequence ID" value="MDJ1179470.1"/>
    <property type="molecule type" value="Genomic_DNA"/>
</dbReference>
<dbReference type="SUPFAM" id="SSF53756">
    <property type="entry name" value="UDP-Glycosyltransferase/glycogen phosphorylase"/>
    <property type="match status" value="1"/>
</dbReference>
<accession>A0ABT7BJV9</accession>
<feature type="domain" description="Glycosyl transferase family 1" evidence="1">
    <location>
        <begin position="38"/>
        <end position="81"/>
    </location>
</feature>
<evidence type="ECO:0000313" key="3">
    <source>
        <dbReference type="Proteomes" id="UP001231370"/>
    </source>
</evidence>
<keyword evidence="3" id="KW-1185">Reference proteome</keyword>
<dbReference type="Pfam" id="PF00534">
    <property type="entry name" value="Glycos_transf_1"/>
    <property type="match status" value="1"/>
</dbReference>
<evidence type="ECO:0000259" key="1">
    <source>
        <dbReference type="Pfam" id="PF00534"/>
    </source>
</evidence>
<protein>
    <recommendedName>
        <fullName evidence="1">Glycosyl transferase family 1 domain-containing protein</fullName>
    </recommendedName>
</protein>